<keyword evidence="2" id="KW-1185">Reference proteome</keyword>
<dbReference type="Proteomes" id="UP000784294">
    <property type="component" value="Unassembled WGS sequence"/>
</dbReference>
<proteinExistence type="predicted"/>
<gene>
    <name evidence="1" type="ORF">PXEA_LOCUS29212</name>
</gene>
<dbReference type="EMBL" id="CAAALY010250628">
    <property type="protein sequence ID" value="VEL35772.1"/>
    <property type="molecule type" value="Genomic_DNA"/>
</dbReference>
<reference evidence="1" key="1">
    <citation type="submission" date="2018-11" db="EMBL/GenBank/DDBJ databases">
        <authorList>
            <consortium name="Pathogen Informatics"/>
        </authorList>
    </citation>
    <scope>NUCLEOTIDE SEQUENCE</scope>
</reference>
<name>A0A3S5CNN8_9PLAT</name>
<sequence>MGQYCAACSLRKETHLHGALLRALSQHQAEQWSELVRREHAITEALLAEQAEQKAALLAVEEAEFSKLTQRRAESQERLSKEAQLMMEVSGLCASSNATWSILTSTV</sequence>
<dbReference type="AlphaFoldDB" id="A0A3S5CNN8"/>
<accession>A0A3S5CNN8</accession>
<comment type="caution">
    <text evidence="1">The sequence shown here is derived from an EMBL/GenBank/DDBJ whole genome shotgun (WGS) entry which is preliminary data.</text>
</comment>
<protein>
    <submittedName>
        <fullName evidence="1">Uncharacterized protein</fullName>
    </submittedName>
</protein>
<organism evidence="1 2">
    <name type="scientific">Protopolystoma xenopodis</name>
    <dbReference type="NCBI Taxonomy" id="117903"/>
    <lineage>
        <taxon>Eukaryota</taxon>
        <taxon>Metazoa</taxon>
        <taxon>Spiralia</taxon>
        <taxon>Lophotrochozoa</taxon>
        <taxon>Platyhelminthes</taxon>
        <taxon>Monogenea</taxon>
        <taxon>Polyopisthocotylea</taxon>
        <taxon>Polystomatidea</taxon>
        <taxon>Polystomatidae</taxon>
        <taxon>Protopolystoma</taxon>
    </lineage>
</organism>
<evidence type="ECO:0000313" key="2">
    <source>
        <dbReference type="Proteomes" id="UP000784294"/>
    </source>
</evidence>
<evidence type="ECO:0000313" key="1">
    <source>
        <dbReference type="EMBL" id="VEL35772.1"/>
    </source>
</evidence>